<accession>A0A1H3A3D1</accession>
<feature type="domain" description="Transposase IS204/IS1001/IS1096/IS1165 DDE" evidence="1">
    <location>
        <begin position="1"/>
        <end position="183"/>
    </location>
</feature>
<evidence type="ECO:0000313" key="2">
    <source>
        <dbReference type="EMBL" id="SDX24157.1"/>
    </source>
</evidence>
<proteinExistence type="predicted"/>
<dbReference type="PANTHER" id="PTHR33498">
    <property type="entry name" value="TRANSPOSASE FOR INSERTION SEQUENCE ELEMENT IS1557"/>
    <property type="match status" value="1"/>
</dbReference>
<organism evidence="2 3">
    <name type="scientific">Nitrosomonas communis</name>
    <dbReference type="NCBI Taxonomy" id="44574"/>
    <lineage>
        <taxon>Bacteria</taxon>
        <taxon>Pseudomonadati</taxon>
        <taxon>Pseudomonadota</taxon>
        <taxon>Betaproteobacteria</taxon>
        <taxon>Nitrosomonadales</taxon>
        <taxon>Nitrosomonadaceae</taxon>
        <taxon>Nitrosomonas</taxon>
    </lineage>
</organism>
<dbReference type="EMBL" id="FNNH01000112">
    <property type="protein sequence ID" value="SDX24157.1"/>
    <property type="molecule type" value="Genomic_DNA"/>
</dbReference>
<name>A0A1H3A3D1_9PROT</name>
<dbReference type="PANTHER" id="PTHR33498:SF1">
    <property type="entry name" value="TRANSPOSASE FOR INSERTION SEQUENCE ELEMENT IS1557"/>
    <property type="match status" value="1"/>
</dbReference>
<dbReference type="Proteomes" id="UP000183454">
    <property type="component" value="Unassembled WGS sequence"/>
</dbReference>
<dbReference type="AlphaFoldDB" id="A0A1H3A3D1"/>
<protein>
    <submittedName>
        <fullName evidence="2">Transposase</fullName>
    </submittedName>
</protein>
<dbReference type="InterPro" id="IPR047951">
    <property type="entry name" value="Transpos_ISL3"/>
</dbReference>
<sequence length="196" mass="22498">MGPAYISAVQSNIPEATLVFDHFHIIRLFNEKLTRLRHDLQREVEDRLGKPVLKGIRWLLLKNPDNLDDARNERQRLEQALKLNGPLATTYYMKEELRNIWHQPDKTSAQNALDEWVKKAAASDINILKQFSKTMAAHRSGILACFDFNGLSTGLLKGINNKIKTLHKMAYGFRDVEFFKLKIIALHETNYVLVGG</sequence>
<dbReference type="InterPro" id="IPR002560">
    <property type="entry name" value="Transposase_DDE"/>
</dbReference>
<reference evidence="2 3" key="1">
    <citation type="submission" date="2016-10" db="EMBL/GenBank/DDBJ databases">
        <authorList>
            <person name="de Groot N.N."/>
        </authorList>
    </citation>
    <scope>NUCLEOTIDE SEQUENCE [LARGE SCALE GENOMIC DNA]</scope>
    <source>
        <strain evidence="2 3">Nm110</strain>
    </source>
</reference>
<dbReference type="Pfam" id="PF01610">
    <property type="entry name" value="DDE_Tnp_ISL3"/>
    <property type="match status" value="1"/>
</dbReference>
<gene>
    <name evidence="2" type="ORF">SAMN05421882_11123</name>
</gene>
<evidence type="ECO:0000259" key="1">
    <source>
        <dbReference type="Pfam" id="PF01610"/>
    </source>
</evidence>
<evidence type="ECO:0000313" key="3">
    <source>
        <dbReference type="Proteomes" id="UP000183454"/>
    </source>
</evidence>